<dbReference type="EMBL" id="LDJJ01000051">
    <property type="protein sequence ID" value="KRG65814.1"/>
    <property type="molecule type" value="Genomic_DNA"/>
</dbReference>
<dbReference type="Proteomes" id="UP000051863">
    <property type="component" value="Unassembled WGS sequence"/>
</dbReference>
<reference evidence="1 2" key="1">
    <citation type="submission" date="2015-05" db="EMBL/GenBank/DDBJ databases">
        <title>Genome sequencing and analysis of members of genus Stenotrophomonas.</title>
        <authorList>
            <person name="Patil P.P."/>
            <person name="Midha S."/>
            <person name="Patil P.B."/>
        </authorList>
    </citation>
    <scope>NUCLEOTIDE SEQUENCE [LARGE SCALE GENOMIC DNA]</scope>
    <source>
        <strain evidence="1 2">DSM 18941</strain>
    </source>
</reference>
<sequence>MPARKVKPSDGGACIEFAYTACVCCSAFPVKHDASGQGEERRFEPFMQTVIDRCSSALATPSK</sequence>
<name>A0A0R0C9U9_9GAMM</name>
<dbReference type="PATRIC" id="fig|405446.3.peg.2687"/>
<accession>A0A0R0C9U9</accession>
<gene>
    <name evidence="1" type="ORF">ABB27_14695</name>
</gene>
<comment type="caution">
    <text evidence="1">The sequence shown here is derived from an EMBL/GenBank/DDBJ whole genome shotgun (WGS) entry which is preliminary data.</text>
</comment>
<keyword evidence="2" id="KW-1185">Reference proteome</keyword>
<evidence type="ECO:0000313" key="1">
    <source>
        <dbReference type="EMBL" id="KRG65814.1"/>
    </source>
</evidence>
<organism evidence="1 2">
    <name type="scientific">Stenotrophomonas terrae</name>
    <dbReference type="NCBI Taxonomy" id="405446"/>
    <lineage>
        <taxon>Bacteria</taxon>
        <taxon>Pseudomonadati</taxon>
        <taxon>Pseudomonadota</taxon>
        <taxon>Gammaproteobacteria</taxon>
        <taxon>Lysobacterales</taxon>
        <taxon>Lysobacteraceae</taxon>
        <taxon>Stenotrophomonas</taxon>
    </lineage>
</organism>
<dbReference type="AlphaFoldDB" id="A0A0R0C9U9"/>
<proteinExistence type="predicted"/>
<evidence type="ECO:0000313" key="2">
    <source>
        <dbReference type="Proteomes" id="UP000051863"/>
    </source>
</evidence>
<protein>
    <submittedName>
        <fullName evidence="1">Uncharacterized protein</fullName>
    </submittedName>
</protein>